<keyword evidence="2" id="KW-0560">Oxidoreductase</keyword>
<dbReference type="PROSITE" id="PS51725">
    <property type="entry name" value="ABM"/>
    <property type="match status" value="1"/>
</dbReference>
<dbReference type="Pfam" id="PF03992">
    <property type="entry name" value="ABM"/>
    <property type="match status" value="1"/>
</dbReference>
<protein>
    <submittedName>
        <fullName evidence="2">Antibiotic biosynthesis monooxygenase family protein</fullName>
    </submittedName>
</protein>
<dbReference type="PANTHER" id="PTHR33336">
    <property type="entry name" value="QUINOL MONOOXYGENASE YGIN-RELATED"/>
    <property type="match status" value="1"/>
</dbReference>
<proteinExistence type="predicted"/>
<dbReference type="InterPro" id="IPR011008">
    <property type="entry name" value="Dimeric_a/b-barrel"/>
</dbReference>
<dbReference type="GO" id="GO:0004497">
    <property type="term" value="F:monooxygenase activity"/>
    <property type="evidence" value="ECO:0007669"/>
    <property type="project" value="UniProtKB-KW"/>
</dbReference>
<accession>A0ABT9AHA4</accession>
<dbReference type="InterPro" id="IPR007138">
    <property type="entry name" value="ABM_dom"/>
</dbReference>
<keyword evidence="2" id="KW-0503">Monooxygenase</keyword>
<comment type="caution">
    <text evidence="2">The sequence shown here is derived from an EMBL/GenBank/DDBJ whole genome shotgun (WGS) entry which is preliminary data.</text>
</comment>
<organism evidence="2 3">
    <name type="scientific">Hymenobacter mellowenesis</name>
    <dbReference type="NCBI Taxonomy" id="3063995"/>
    <lineage>
        <taxon>Bacteria</taxon>
        <taxon>Pseudomonadati</taxon>
        <taxon>Bacteroidota</taxon>
        <taxon>Cytophagia</taxon>
        <taxon>Cytophagales</taxon>
        <taxon>Hymenobacteraceae</taxon>
        <taxon>Hymenobacter</taxon>
    </lineage>
</organism>
<keyword evidence="3" id="KW-1185">Reference proteome</keyword>
<name>A0ABT9AHA4_9BACT</name>
<dbReference type="RefSeq" id="WP_305013922.1">
    <property type="nucleotide sequence ID" value="NZ_JAUQSX010000015.1"/>
</dbReference>
<dbReference type="Gene3D" id="3.30.70.100">
    <property type="match status" value="1"/>
</dbReference>
<dbReference type="PANTHER" id="PTHR33336:SF15">
    <property type="entry name" value="ABM DOMAIN-CONTAINING PROTEIN"/>
    <property type="match status" value="1"/>
</dbReference>
<dbReference type="Proteomes" id="UP001167796">
    <property type="component" value="Unassembled WGS sequence"/>
</dbReference>
<dbReference type="SUPFAM" id="SSF54909">
    <property type="entry name" value="Dimeric alpha+beta barrel"/>
    <property type="match status" value="1"/>
</dbReference>
<evidence type="ECO:0000313" key="2">
    <source>
        <dbReference type="EMBL" id="MDO7849254.1"/>
    </source>
</evidence>
<dbReference type="EMBL" id="JAUQSX010000015">
    <property type="protein sequence ID" value="MDO7849254.1"/>
    <property type="molecule type" value="Genomic_DNA"/>
</dbReference>
<dbReference type="InterPro" id="IPR050744">
    <property type="entry name" value="AI-2_Isomerase_LsrG"/>
</dbReference>
<evidence type="ECO:0000313" key="3">
    <source>
        <dbReference type="Proteomes" id="UP001167796"/>
    </source>
</evidence>
<gene>
    <name evidence="2" type="ORF">Q5H92_23020</name>
</gene>
<feature type="domain" description="ABM" evidence="1">
    <location>
        <begin position="2"/>
        <end position="93"/>
    </location>
</feature>
<evidence type="ECO:0000259" key="1">
    <source>
        <dbReference type="PROSITE" id="PS51725"/>
    </source>
</evidence>
<sequence>MLIRIVRMTFVPEQVPAFLTLFHATRQRIRQQPGCRHLELWQDAEDPHIYCTHSHWDDEDALNDYRKSALFGEVWPATKKLFAAPPVAFSSHVVA</sequence>
<reference evidence="2" key="1">
    <citation type="submission" date="2023-07" db="EMBL/GenBank/DDBJ databases">
        <authorList>
            <person name="Kim M.K."/>
        </authorList>
    </citation>
    <scope>NUCLEOTIDE SEQUENCE</scope>
    <source>
        <strain evidence="2">M29</strain>
    </source>
</reference>